<dbReference type="Pfam" id="PF00688">
    <property type="entry name" value="TGFb_propeptide"/>
    <property type="match status" value="1"/>
</dbReference>
<evidence type="ECO:0000259" key="11">
    <source>
        <dbReference type="PROSITE" id="PS51362"/>
    </source>
</evidence>
<dbReference type="Gene3D" id="2.10.90.10">
    <property type="entry name" value="Cystine-knot cytokines"/>
    <property type="match status" value="1"/>
</dbReference>
<dbReference type="Proteomes" id="UP000007875">
    <property type="component" value="Unassembled WGS sequence"/>
</dbReference>
<feature type="compositionally biased region" description="Basic residues" evidence="9">
    <location>
        <begin position="87"/>
        <end position="114"/>
    </location>
</feature>
<dbReference type="STRING" id="51511.ENSCSAVP00000014357"/>
<dbReference type="InterPro" id="IPR015615">
    <property type="entry name" value="TGF-beta-rel"/>
</dbReference>
<comment type="subcellular location">
    <subcellularLocation>
        <location evidence="1">Secreted</location>
    </subcellularLocation>
</comment>
<keyword evidence="4 10" id="KW-0732">Signal</keyword>
<keyword evidence="5 8" id="KW-0339">Growth factor</keyword>
<keyword evidence="13" id="KW-1185">Reference proteome</keyword>
<dbReference type="InterPro" id="IPR001111">
    <property type="entry name" value="TGF-b_propeptide"/>
</dbReference>
<evidence type="ECO:0000256" key="10">
    <source>
        <dbReference type="SAM" id="SignalP"/>
    </source>
</evidence>
<dbReference type="GeneTree" id="ENSGT00940000168835"/>
<keyword evidence="3" id="KW-0964">Secreted</keyword>
<protein>
    <recommendedName>
        <fullName evidence="11">TGF-beta family profile domain-containing protein</fullName>
    </recommendedName>
</protein>
<feature type="compositionally biased region" description="Basic and acidic residues" evidence="9">
    <location>
        <begin position="32"/>
        <end position="44"/>
    </location>
</feature>
<feature type="compositionally biased region" description="Basic residues" evidence="9">
    <location>
        <begin position="452"/>
        <end position="464"/>
    </location>
</feature>
<dbReference type="SMART" id="SM00204">
    <property type="entry name" value="TGFB"/>
    <property type="match status" value="1"/>
</dbReference>
<proteinExistence type="inferred from homology"/>
<reference evidence="12" key="2">
    <citation type="submission" date="2025-08" db="UniProtKB">
        <authorList>
            <consortium name="Ensembl"/>
        </authorList>
    </citation>
    <scope>IDENTIFICATION</scope>
</reference>
<dbReference type="GO" id="GO:0005615">
    <property type="term" value="C:extracellular space"/>
    <property type="evidence" value="ECO:0007669"/>
    <property type="project" value="TreeGrafter"/>
</dbReference>
<feature type="chain" id="PRO_5003578573" description="TGF-beta family profile domain-containing protein" evidence="10">
    <location>
        <begin position="26"/>
        <end position="670"/>
    </location>
</feature>
<accession>H2Z9U2</accession>
<feature type="region of interest" description="Disordered" evidence="9">
    <location>
        <begin position="352"/>
        <end position="408"/>
    </location>
</feature>
<dbReference type="PRINTS" id="PR00669">
    <property type="entry name" value="INHIBINA"/>
</dbReference>
<feature type="signal peptide" evidence="10">
    <location>
        <begin position="1"/>
        <end position="25"/>
    </location>
</feature>
<dbReference type="SUPFAM" id="SSF57501">
    <property type="entry name" value="Cystine-knot cytokines"/>
    <property type="match status" value="1"/>
</dbReference>
<keyword evidence="7" id="KW-0325">Glycoprotein</keyword>
<feature type="region of interest" description="Disordered" evidence="9">
    <location>
        <begin position="215"/>
        <end position="240"/>
    </location>
</feature>
<dbReference type="AlphaFoldDB" id="H2Z9U2"/>
<feature type="domain" description="TGF-beta family profile" evidence="11">
    <location>
        <begin position="543"/>
        <end position="670"/>
    </location>
</feature>
<dbReference type="PANTHER" id="PTHR11848:SF270">
    <property type="entry name" value="BONE MORPHOGENETIC PROTEIN 3-LIKE"/>
    <property type="match status" value="1"/>
</dbReference>
<feature type="compositionally biased region" description="Low complexity" evidence="9">
    <location>
        <begin position="53"/>
        <end position="62"/>
    </location>
</feature>
<dbReference type="CDD" id="cd13763">
    <property type="entry name" value="TGF_beta_BMP3_like"/>
    <property type="match status" value="1"/>
</dbReference>
<dbReference type="eggNOG" id="KOG3900">
    <property type="taxonomic scope" value="Eukaryota"/>
</dbReference>
<organism evidence="12 13">
    <name type="scientific">Ciona savignyi</name>
    <name type="common">Pacific transparent sea squirt</name>
    <dbReference type="NCBI Taxonomy" id="51511"/>
    <lineage>
        <taxon>Eukaryota</taxon>
        <taxon>Metazoa</taxon>
        <taxon>Chordata</taxon>
        <taxon>Tunicata</taxon>
        <taxon>Ascidiacea</taxon>
        <taxon>Phlebobranchia</taxon>
        <taxon>Cionidae</taxon>
        <taxon>Ciona</taxon>
    </lineage>
</organism>
<dbReference type="InterPro" id="IPR001839">
    <property type="entry name" value="TGF-b_C"/>
</dbReference>
<feature type="region of interest" description="Disordered" evidence="9">
    <location>
        <begin position="445"/>
        <end position="567"/>
    </location>
</feature>
<dbReference type="GO" id="GO:0005125">
    <property type="term" value="F:cytokine activity"/>
    <property type="evidence" value="ECO:0007669"/>
    <property type="project" value="TreeGrafter"/>
</dbReference>
<reference evidence="12" key="3">
    <citation type="submission" date="2025-09" db="UniProtKB">
        <authorList>
            <consortium name="Ensembl"/>
        </authorList>
    </citation>
    <scope>IDENTIFICATION</scope>
</reference>
<dbReference type="FunFam" id="2.10.90.10:FF:000001">
    <property type="entry name" value="Bone morphogenetic protein 4"/>
    <property type="match status" value="1"/>
</dbReference>
<evidence type="ECO:0000256" key="1">
    <source>
        <dbReference type="ARBA" id="ARBA00004613"/>
    </source>
</evidence>
<evidence type="ECO:0000256" key="9">
    <source>
        <dbReference type="SAM" id="MobiDB-lite"/>
    </source>
</evidence>
<dbReference type="GO" id="GO:0008083">
    <property type="term" value="F:growth factor activity"/>
    <property type="evidence" value="ECO:0007669"/>
    <property type="project" value="UniProtKB-KW"/>
</dbReference>
<dbReference type="OMA" id="NAQFSNH"/>
<comment type="similarity">
    <text evidence="2 8">Belongs to the TGF-beta family.</text>
</comment>
<keyword evidence="6" id="KW-1015">Disulfide bond</keyword>
<dbReference type="InParanoid" id="H2Z9U2"/>
<evidence type="ECO:0000256" key="7">
    <source>
        <dbReference type="ARBA" id="ARBA00023180"/>
    </source>
</evidence>
<feature type="compositionally biased region" description="Basic and acidic residues" evidence="9">
    <location>
        <begin position="385"/>
        <end position="396"/>
    </location>
</feature>
<reference evidence="13" key="1">
    <citation type="submission" date="2003-08" db="EMBL/GenBank/DDBJ databases">
        <authorList>
            <person name="Birren B."/>
            <person name="Nusbaum C."/>
            <person name="Abebe A."/>
            <person name="Abouelleil A."/>
            <person name="Adekoya E."/>
            <person name="Ait-zahra M."/>
            <person name="Allen N."/>
            <person name="Allen T."/>
            <person name="An P."/>
            <person name="Anderson M."/>
            <person name="Anderson S."/>
            <person name="Arachchi H."/>
            <person name="Armbruster J."/>
            <person name="Bachantsang P."/>
            <person name="Baldwin J."/>
            <person name="Barry A."/>
            <person name="Bayul T."/>
            <person name="Blitshsteyn B."/>
            <person name="Bloom T."/>
            <person name="Blye J."/>
            <person name="Boguslavskiy L."/>
            <person name="Borowsky M."/>
            <person name="Boukhgalter B."/>
            <person name="Brunache A."/>
            <person name="Butler J."/>
            <person name="Calixte N."/>
            <person name="Calvo S."/>
            <person name="Camarata J."/>
            <person name="Campo K."/>
            <person name="Chang J."/>
            <person name="Cheshatsang Y."/>
            <person name="Citroen M."/>
            <person name="Collymore A."/>
            <person name="Considine T."/>
            <person name="Cook A."/>
            <person name="Cooke P."/>
            <person name="Corum B."/>
            <person name="Cuomo C."/>
            <person name="David R."/>
            <person name="Dawoe T."/>
            <person name="Degray S."/>
            <person name="Dodge S."/>
            <person name="Dooley K."/>
            <person name="Dorje P."/>
            <person name="Dorjee K."/>
            <person name="Dorris L."/>
            <person name="Duffey N."/>
            <person name="Dupes A."/>
            <person name="Elkins T."/>
            <person name="Engels R."/>
            <person name="Erickson J."/>
            <person name="Farina A."/>
            <person name="Faro S."/>
            <person name="Ferreira P."/>
            <person name="Fischer H."/>
            <person name="Fitzgerald M."/>
            <person name="Foley K."/>
            <person name="Gage D."/>
            <person name="Galagan J."/>
            <person name="Gearin G."/>
            <person name="Gnerre S."/>
            <person name="Gnirke A."/>
            <person name="Goyette A."/>
            <person name="Graham J."/>
            <person name="Grandbois E."/>
            <person name="Gyaltsen K."/>
            <person name="Hafez N."/>
            <person name="Hagopian D."/>
            <person name="Hagos B."/>
            <person name="Hall J."/>
            <person name="Hatcher B."/>
            <person name="Heller A."/>
            <person name="Higgins H."/>
            <person name="Honan T."/>
            <person name="Horn A."/>
            <person name="Houde N."/>
            <person name="Hughes L."/>
            <person name="Hulme W."/>
            <person name="Husby E."/>
            <person name="Iliev I."/>
            <person name="Jaffe D."/>
            <person name="Jones C."/>
            <person name="Kamal M."/>
            <person name="Kamat A."/>
            <person name="Kamvysselis M."/>
            <person name="Karlsson E."/>
            <person name="Kells C."/>
            <person name="Kieu A."/>
            <person name="Kisner P."/>
            <person name="Kodira C."/>
            <person name="Kulbokas E."/>
            <person name="Labutti K."/>
            <person name="Lama D."/>
            <person name="Landers T."/>
            <person name="Leger J."/>
            <person name="Levine S."/>
            <person name="Lewis D."/>
            <person name="Lewis T."/>
            <person name="Lindblad-toh K."/>
            <person name="Liu X."/>
            <person name="Lokyitsang T."/>
            <person name="Lokyitsang Y."/>
            <person name="Lucien O."/>
            <person name="Lui A."/>
            <person name="Ma L.J."/>
            <person name="Mabbitt R."/>
            <person name="Macdonald J."/>
            <person name="Maclean C."/>
            <person name="Major J."/>
            <person name="Manning J."/>
            <person name="Marabella R."/>
            <person name="Maru K."/>
            <person name="Matthews C."/>
            <person name="Mauceli E."/>
            <person name="Mccarthy M."/>
            <person name="Mcdonough S."/>
            <person name="Mcghee T."/>
            <person name="Meldrim J."/>
            <person name="Meneus L."/>
            <person name="Mesirov J."/>
            <person name="Mihalev A."/>
            <person name="Mihova T."/>
            <person name="Mikkelsen T."/>
            <person name="Mlenga V."/>
            <person name="Moru K."/>
            <person name="Mozes J."/>
            <person name="Mulrain L."/>
            <person name="Munson G."/>
            <person name="Naylor J."/>
            <person name="Newes C."/>
            <person name="Nguyen C."/>
            <person name="Nguyen N."/>
            <person name="Nguyen T."/>
            <person name="Nicol R."/>
            <person name="Nielsen C."/>
            <person name="Nizzari M."/>
            <person name="Norbu C."/>
            <person name="Norbu N."/>
            <person name="O'donnell P."/>
            <person name="Okoawo O."/>
            <person name="O'leary S."/>
            <person name="Omotosho B."/>
            <person name="O'neill K."/>
            <person name="Osman S."/>
            <person name="Parker S."/>
            <person name="Perrin D."/>
            <person name="Phunkhang P."/>
            <person name="Piqani B."/>
            <person name="Purcell S."/>
            <person name="Rachupka T."/>
            <person name="Ramasamy U."/>
            <person name="Rameau R."/>
            <person name="Ray V."/>
            <person name="Raymond C."/>
            <person name="Retta R."/>
            <person name="Richardson S."/>
            <person name="Rise C."/>
            <person name="Rodriguez J."/>
            <person name="Rogers J."/>
            <person name="Rogov P."/>
            <person name="Rutman M."/>
            <person name="Schupbach R."/>
            <person name="Seaman C."/>
            <person name="Settipalli S."/>
            <person name="Sharpe T."/>
            <person name="Sheridan J."/>
            <person name="Sherpa N."/>
            <person name="Shi J."/>
            <person name="Smirnov S."/>
            <person name="Smith C."/>
            <person name="Sougnez C."/>
            <person name="Spencer B."/>
            <person name="Stalker J."/>
            <person name="Stange-thomann N."/>
            <person name="Stavropoulos S."/>
            <person name="Stetson K."/>
            <person name="Stone C."/>
            <person name="Stone S."/>
            <person name="Stubbs M."/>
            <person name="Talamas J."/>
            <person name="Tchuinga P."/>
            <person name="Tenzing P."/>
            <person name="Tesfaye S."/>
            <person name="Theodore J."/>
            <person name="Thoulutsang Y."/>
            <person name="Topham K."/>
            <person name="Towey S."/>
            <person name="Tsamla T."/>
            <person name="Tsomo N."/>
            <person name="Vallee D."/>
            <person name="Vassiliev H."/>
            <person name="Venkataraman V."/>
            <person name="Vinson J."/>
            <person name="Vo A."/>
            <person name="Wade C."/>
            <person name="Wang S."/>
            <person name="Wangchuk T."/>
            <person name="Wangdi T."/>
            <person name="Whittaker C."/>
            <person name="Wilkinson J."/>
            <person name="Wu Y."/>
            <person name="Wyman D."/>
            <person name="Yadav S."/>
            <person name="Yang S."/>
            <person name="Yang X."/>
            <person name="Yeager S."/>
            <person name="Yee E."/>
            <person name="Young G."/>
            <person name="Zainoun J."/>
            <person name="Zembeck L."/>
            <person name="Zimmer A."/>
            <person name="Zody M."/>
            <person name="Lander E."/>
        </authorList>
    </citation>
    <scope>NUCLEOTIDE SEQUENCE [LARGE SCALE GENOMIC DNA]</scope>
</reference>
<feature type="compositionally biased region" description="Basic residues" evidence="9">
    <location>
        <begin position="526"/>
        <end position="553"/>
    </location>
</feature>
<evidence type="ECO:0000313" key="13">
    <source>
        <dbReference type="Proteomes" id="UP000007875"/>
    </source>
</evidence>
<evidence type="ECO:0000313" key="12">
    <source>
        <dbReference type="Ensembl" id="ENSCSAVP00000014357.1"/>
    </source>
</evidence>
<feature type="compositionally biased region" description="Polar residues" evidence="9">
    <location>
        <begin position="230"/>
        <end position="240"/>
    </location>
</feature>
<dbReference type="Pfam" id="PF00019">
    <property type="entry name" value="TGF_beta"/>
    <property type="match status" value="1"/>
</dbReference>
<feature type="region of interest" description="Disordered" evidence="9">
    <location>
        <begin position="29"/>
        <end position="122"/>
    </location>
</feature>
<evidence type="ECO:0000256" key="8">
    <source>
        <dbReference type="RuleBase" id="RU000354"/>
    </source>
</evidence>
<dbReference type="PROSITE" id="PS51362">
    <property type="entry name" value="TGF_BETA_2"/>
    <property type="match status" value="1"/>
</dbReference>
<evidence type="ECO:0000256" key="3">
    <source>
        <dbReference type="ARBA" id="ARBA00022525"/>
    </source>
</evidence>
<sequence>MRLASTMRILLLLGVFWTLLVLVSARRNRQRNGGDRRGGIDLRPRRNRGGTTGTANRTLTRLDPGQGFNSEVGISTPLSETTEAGRPRKRKNKRQKKRKGRKGRKGHKSRKGTKRTSEIDTILEEPQRELLRNTMIEMFGFDHMVSPRLGRVPPSVPTFTGPRITEIEEEQGLPHPPDFMLQLYETFSAERNVLPLQTRSQGNTVRSFFSVAGDETSQSRNKGRPILILPTSSSTPESNSRPMRAFAFNVTSIPEFETVVKSELRLDITPDMNGVFNASRGVPQVIMGSYRQITIRNEMNETIHFFERNGNLVRLRQTSATAWSGENISEIVKRSRPERHLIVVRFEHAESGMRQKRDADSVPDNHSFRQPARDIPDNFMIMGSDRSKRNTGRDHPGAQPNRAGNNHDSMAPLLVVYSNDTKAVVSKPGSTTPEDALLSRLGNLTASLQAHAPRRVRRSSKTRRSGTSSHNGSNSLPGEERVENVPRTRIPISRLPNPADNDQTELHDNGIADKAVLQSLTDQKSAKKLQKAKRRRRRPCRKRGRRGRRKCKKTVGPPPDLNRSQHTCSRKPLTVNFADIGWSEWIITPTHLDAYYCSGLCGFNTQQNAQFSNHAIIQSVIKAYNINSNLPSPCCVPDEMMGLSVLFYDRHENVVLKNYPDMSVNTCACR</sequence>
<dbReference type="PANTHER" id="PTHR11848">
    <property type="entry name" value="TGF-BETA FAMILY"/>
    <property type="match status" value="1"/>
</dbReference>
<evidence type="ECO:0000256" key="2">
    <source>
        <dbReference type="ARBA" id="ARBA00006656"/>
    </source>
</evidence>
<dbReference type="InterPro" id="IPR029034">
    <property type="entry name" value="Cystine-knot_cytokine"/>
</dbReference>
<evidence type="ECO:0000256" key="6">
    <source>
        <dbReference type="ARBA" id="ARBA00023157"/>
    </source>
</evidence>
<evidence type="ECO:0000256" key="4">
    <source>
        <dbReference type="ARBA" id="ARBA00022729"/>
    </source>
</evidence>
<dbReference type="Ensembl" id="ENSCSAVT00000014522.1">
    <property type="protein sequence ID" value="ENSCSAVP00000014357.1"/>
    <property type="gene ID" value="ENSCSAVG00000008412.1"/>
</dbReference>
<name>H2Z9U2_CIOSA</name>
<evidence type="ECO:0000256" key="5">
    <source>
        <dbReference type="ARBA" id="ARBA00023030"/>
    </source>
</evidence>
<feature type="compositionally biased region" description="Polar residues" evidence="9">
    <location>
        <begin position="67"/>
        <end position="82"/>
    </location>
</feature>
<dbReference type="HOGENOM" id="CLU_410455_0_0_1"/>